<dbReference type="Proteomes" id="UP000619534">
    <property type="component" value="Unassembled WGS sequence"/>
</dbReference>
<proteinExistence type="predicted"/>
<evidence type="ECO:0000313" key="2">
    <source>
        <dbReference type="EMBL" id="GGC96928.1"/>
    </source>
</evidence>
<gene>
    <name evidence="2" type="ORF">GCM10007216_29670</name>
</gene>
<feature type="signal peptide" evidence="1">
    <location>
        <begin position="1"/>
        <end position="25"/>
    </location>
</feature>
<name>A0ABQ1PH12_9BACI</name>
<evidence type="ECO:0000256" key="1">
    <source>
        <dbReference type="SAM" id="SignalP"/>
    </source>
</evidence>
<reference evidence="3" key="1">
    <citation type="journal article" date="2019" name="Int. J. Syst. Evol. Microbiol.">
        <title>The Global Catalogue of Microorganisms (GCM) 10K type strain sequencing project: providing services to taxonomists for standard genome sequencing and annotation.</title>
        <authorList>
            <consortium name="The Broad Institute Genomics Platform"/>
            <consortium name="The Broad Institute Genome Sequencing Center for Infectious Disease"/>
            <person name="Wu L."/>
            <person name="Ma J."/>
        </authorList>
    </citation>
    <scope>NUCLEOTIDE SEQUENCE [LARGE SCALE GENOMIC DNA]</scope>
    <source>
        <strain evidence="3">CCM 7282</strain>
    </source>
</reference>
<dbReference type="RefSeq" id="WP_062442824.1">
    <property type="nucleotide sequence ID" value="NZ_BMCJ01000005.1"/>
</dbReference>
<keyword evidence="3" id="KW-1185">Reference proteome</keyword>
<feature type="chain" id="PRO_5046144804" evidence="1">
    <location>
        <begin position="26"/>
        <end position="141"/>
    </location>
</feature>
<sequence length="141" mass="15789">MKNILAVIIAVLLITAYTPAEGVQAADGSENGEQGWNEVEQFFIGAYEKSKQNLEETNILPQLESLFETASEKVKETDIETYLNTAKEKLLSLGENIKQEFQQGMDDLNSESIDQEELADSSLMKVMNDFKEIGLSMKTFL</sequence>
<accession>A0ABQ1PH12</accession>
<dbReference type="EMBL" id="BMCJ01000005">
    <property type="protein sequence ID" value="GGC96928.1"/>
    <property type="molecule type" value="Genomic_DNA"/>
</dbReference>
<comment type="caution">
    <text evidence="2">The sequence shown here is derived from an EMBL/GenBank/DDBJ whole genome shotgun (WGS) entry which is preliminary data.</text>
</comment>
<evidence type="ECO:0000313" key="3">
    <source>
        <dbReference type="Proteomes" id="UP000619534"/>
    </source>
</evidence>
<protein>
    <submittedName>
        <fullName evidence="2">Uncharacterized protein</fullName>
    </submittedName>
</protein>
<organism evidence="2 3">
    <name type="scientific">Thalassobacillus devorans</name>
    <dbReference type="NCBI Taxonomy" id="279813"/>
    <lineage>
        <taxon>Bacteria</taxon>
        <taxon>Bacillati</taxon>
        <taxon>Bacillota</taxon>
        <taxon>Bacilli</taxon>
        <taxon>Bacillales</taxon>
        <taxon>Bacillaceae</taxon>
        <taxon>Thalassobacillus</taxon>
    </lineage>
</organism>
<keyword evidence="1" id="KW-0732">Signal</keyword>